<dbReference type="PANTHER" id="PTHR33375">
    <property type="entry name" value="CHROMOSOME-PARTITIONING PROTEIN PARB-RELATED"/>
    <property type="match status" value="1"/>
</dbReference>
<dbReference type="SMART" id="SM00470">
    <property type="entry name" value="ParB"/>
    <property type="match status" value="1"/>
</dbReference>
<comment type="caution">
    <text evidence="2">The sequence shown here is derived from an EMBL/GenBank/DDBJ whole genome shotgun (WGS) entry which is preliminary data.</text>
</comment>
<dbReference type="InterPro" id="IPR050336">
    <property type="entry name" value="Chromosome_partition/occlusion"/>
</dbReference>
<keyword evidence="3" id="KW-1185">Reference proteome</keyword>
<sequence length="446" mass="49729">MAKKFNLAELMGEAVSKSNTGEMRVEQIPMAEIEENENNSYAQNDIDELAESIKVIGLQQPLVVRRKTDGGYLLLAGHRRRNALALLDRKTAPCIVLDADLDPSIQTLILHWTNTMARGGAGLTAEYTGQAAKEIEAALKDLQARGVVELPGKLRSYVAEVLKTSEAQIARAKAIDNGLTKAWAGDLKCHRINDSTAYELSQCDAGLQRELHGAYKDRCWSLNSKKIKAHRKAAEFDFTPLTCPEASPFIEPCTGADKRAAWVKKEYCVGCCHECSKADGCKLVCGKVKQRITSAKDAEMRKAERQQREDAFMKSPLAMARRHIKLALAGVGVTSADDLSDFRCRWSMRWLWDNPLDCSLPNLDELFELADWAGVDPFQMLSGLPASVIWHEYPAEQPPEAVPLLCRKDNGSYGEYVRWEDGWRFAEDQDCPASVTVTHWTEVIPE</sequence>
<dbReference type="InterPro" id="IPR003115">
    <property type="entry name" value="ParB_N"/>
</dbReference>
<accession>A0ABR7GMD7</accession>
<proteinExistence type="predicted"/>
<dbReference type="Pfam" id="PF02195">
    <property type="entry name" value="ParB_N"/>
    <property type="match status" value="1"/>
</dbReference>
<dbReference type="RefSeq" id="WP_186969731.1">
    <property type="nucleotide sequence ID" value="NZ_JACOPK010000004.1"/>
</dbReference>
<dbReference type="EMBL" id="JACOPK010000004">
    <property type="protein sequence ID" value="MBC5695474.1"/>
    <property type="molecule type" value="Genomic_DNA"/>
</dbReference>
<evidence type="ECO:0000313" key="3">
    <source>
        <dbReference type="Proteomes" id="UP000641741"/>
    </source>
</evidence>
<evidence type="ECO:0000313" key="2">
    <source>
        <dbReference type="EMBL" id="MBC5695474.1"/>
    </source>
</evidence>
<dbReference type="SUPFAM" id="SSF110849">
    <property type="entry name" value="ParB/Sulfiredoxin"/>
    <property type="match status" value="1"/>
</dbReference>
<organism evidence="2 3">
    <name type="scientific">Agathobaculum hominis</name>
    <dbReference type="NCBI Taxonomy" id="2763014"/>
    <lineage>
        <taxon>Bacteria</taxon>
        <taxon>Bacillati</taxon>
        <taxon>Bacillota</taxon>
        <taxon>Clostridia</taxon>
        <taxon>Eubacteriales</taxon>
        <taxon>Butyricicoccaceae</taxon>
        <taxon>Agathobaculum</taxon>
    </lineage>
</organism>
<evidence type="ECO:0000259" key="1">
    <source>
        <dbReference type="SMART" id="SM00470"/>
    </source>
</evidence>
<dbReference type="InterPro" id="IPR036086">
    <property type="entry name" value="ParB/Sulfiredoxin_sf"/>
</dbReference>
<dbReference type="Proteomes" id="UP000641741">
    <property type="component" value="Unassembled WGS sequence"/>
</dbReference>
<gene>
    <name evidence="2" type="ORF">H8S02_05870</name>
</gene>
<feature type="domain" description="ParB-like N-terminal" evidence="1">
    <location>
        <begin position="26"/>
        <end position="115"/>
    </location>
</feature>
<dbReference type="PANTHER" id="PTHR33375:SF1">
    <property type="entry name" value="CHROMOSOME-PARTITIONING PROTEIN PARB-RELATED"/>
    <property type="match status" value="1"/>
</dbReference>
<dbReference type="Gene3D" id="3.90.1530.10">
    <property type="entry name" value="Conserved hypothetical protein from pyrococcus furiosus pfu- 392566-001, ParB domain"/>
    <property type="match status" value="1"/>
</dbReference>
<name>A0ABR7GMD7_9FIRM</name>
<reference evidence="2 3" key="1">
    <citation type="submission" date="2020-08" db="EMBL/GenBank/DDBJ databases">
        <title>Genome public.</title>
        <authorList>
            <person name="Liu C."/>
            <person name="Sun Q."/>
        </authorList>
    </citation>
    <scope>NUCLEOTIDE SEQUENCE [LARGE SCALE GENOMIC DNA]</scope>
    <source>
        <strain evidence="2 3">M2</strain>
    </source>
</reference>
<protein>
    <submittedName>
        <fullName evidence="2">ParB N-terminal domain-containing protein</fullName>
    </submittedName>
</protein>